<dbReference type="Gene3D" id="3.60.10.10">
    <property type="entry name" value="Endonuclease/exonuclease/phosphatase"/>
    <property type="match status" value="2"/>
</dbReference>
<dbReference type="Pfam" id="PF03372">
    <property type="entry name" value="Exo_endo_phos"/>
    <property type="match status" value="1"/>
</dbReference>
<comment type="caution">
    <text evidence="2">The sequence shown here is derived from an EMBL/GenBank/DDBJ whole genome shotgun (WGS) entry which is preliminary data.</text>
</comment>
<accession>A0AAW2UAV6</accession>
<dbReference type="AlphaFoldDB" id="A0AAW2UAV6"/>
<dbReference type="PANTHER" id="PTHR33710">
    <property type="entry name" value="BNAC02G09200D PROTEIN"/>
    <property type="match status" value="1"/>
</dbReference>
<reference evidence="2" key="2">
    <citation type="journal article" date="2024" name="Plant">
        <title>Genomic evolution and insights into agronomic trait innovations of Sesamum species.</title>
        <authorList>
            <person name="Miao H."/>
            <person name="Wang L."/>
            <person name="Qu L."/>
            <person name="Liu H."/>
            <person name="Sun Y."/>
            <person name="Le M."/>
            <person name="Wang Q."/>
            <person name="Wei S."/>
            <person name="Zheng Y."/>
            <person name="Lin W."/>
            <person name="Duan Y."/>
            <person name="Cao H."/>
            <person name="Xiong S."/>
            <person name="Wang X."/>
            <person name="Wei L."/>
            <person name="Li C."/>
            <person name="Ma Q."/>
            <person name="Ju M."/>
            <person name="Zhao R."/>
            <person name="Li G."/>
            <person name="Mu C."/>
            <person name="Tian Q."/>
            <person name="Mei H."/>
            <person name="Zhang T."/>
            <person name="Gao T."/>
            <person name="Zhang H."/>
        </authorList>
    </citation>
    <scope>NUCLEOTIDE SEQUENCE</scope>
    <source>
        <strain evidence="2">G02</strain>
    </source>
</reference>
<dbReference type="EMBL" id="JACGWJ010000006">
    <property type="protein sequence ID" value="KAL0414029.1"/>
    <property type="molecule type" value="Genomic_DNA"/>
</dbReference>
<protein>
    <recommendedName>
        <fullName evidence="1">Endonuclease/exonuclease/phosphatase domain-containing protein</fullName>
    </recommendedName>
</protein>
<dbReference type="GO" id="GO:0003824">
    <property type="term" value="F:catalytic activity"/>
    <property type="evidence" value="ECO:0007669"/>
    <property type="project" value="InterPro"/>
</dbReference>
<evidence type="ECO:0000259" key="1">
    <source>
        <dbReference type="Pfam" id="PF03372"/>
    </source>
</evidence>
<sequence>MKILSWNCQGLGSPWTVRNLVELVKLHNPGLVFLSETKSKGRRHDRVKERLNYYGVGVESQGKSGGLLMLWRKDVDVWIQTYSPHHMDALVKADKDTERWRITGIYGHPEDMGFSGYPYTWCNSRVAPNTVRERLDRAVCCSKWSQLFPKAQVHHDIQSSSDHSAVWVDLDPCVISKKQGKRRRFRFEAIWTKSESCKEVIQQCWSGVYQHGNQQDFRDKLRE</sequence>
<reference evidence="2" key="1">
    <citation type="submission" date="2020-06" db="EMBL/GenBank/DDBJ databases">
        <authorList>
            <person name="Li T."/>
            <person name="Hu X."/>
            <person name="Zhang T."/>
            <person name="Song X."/>
            <person name="Zhang H."/>
            <person name="Dai N."/>
            <person name="Sheng W."/>
            <person name="Hou X."/>
            <person name="Wei L."/>
        </authorList>
    </citation>
    <scope>NUCLEOTIDE SEQUENCE</scope>
    <source>
        <strain evidence="2">G02</strain>
        <tissue evidence="2">Leaf</tissue>
    </source>
</reference>
<dbReference type="InterPro" id="IPR036691">
    <property type="entry name" value="Endo/exonu/phosph_ase_sf"/>
</dbReference>
<gene>
    <name evidence="2" type="ORF">Sradi_1604600</name>
</gene>
<dbReference type="PANTHER" id="PTHR33710:SF71">
    <property type="entry name" value="ENDONUCLEASE_EXONUCLEASE_PHOSPHATASE DOMAIN-CONTAINING PROTEIN"/>
    <property type="match status" value="1"/>
</dbReference>
<evidence type="ECO:0000313" key="2">
    <source>
        <dbReference type="EMBL" id="KAL0414029.1"/>
    </source>
</evidence>
<name>A0AAW2UAV6_SESRA</name>
<feature type="domain" description="Endonuclease/exonuclease/phosphatase" evidence="1">
    <location>
        <begin position="4"/>
        <end position="94"/>
    </location>
</feature>
<organism evidence="2">
    <name type="scientific">Sesamum radiatum</name>
    <name type="common">Black benniseed</name>
    <dbReference type="NCBI Taxonomy" id="300843"/>
    <lineage>
        <taxon>Eukaryota</taxon>
        <taxon>Viridiplantae</taxon>
        <taxon>Streptophyta</taxon>
        <taxon>Embryophyta</taxon>
        <taxon>Tracheophyta</taxon>
        <taxon>Spermatophyta</taxon>
        <taxon>Magnoliopsida</taxon>
        <taxon>eudicotyledons</taxon>
        <taxon>Gunneridae</taxon>
        <taxon>Pentapetalae</taxon>
        <taxon>asterids</taxon>
        <taxon>lamiids</taxon>
        <taxon>Lamiales</taxon>
        <taxon>Pedaliaceae</taxon>
        <taxon>Sesamum</taxon>
    </lineage>
</organism>
<proteinExistence type="predicted"/>
<dbReference type="SUPFAM" id="SSF56219">
    <property type="entry name" value="DNase I-like"/>
    <property type="match status" value="1"/>
</dbReference>
<dbReference type="InterPro" id="IPR005135">
    <property type="entry name" value="Endo/exonuclease/phosphatase"/>
</dbReference>